<evidence type="ECO:0000256" key="1">
    <source>
        <dbReference type="SAM" id="MobiDB-lite"/>
    </source>
</evidence>
<gene>
    <name evidence="2" type="ORF">NPRO_18230</name>
</gene>
<dbReference type="AlphaFoldDB" id="A0A809RC58"/>
<dbReference type="EMBL" id="AP021858">
    <property type="protein sequence ID" value="BBO24228.1"/>
    <property type="molecule type" value="Genomic_DNA"/>
</dbReference>
<dbReference type="Proteomes" id="UP000662873">
    <property type="component" value="Chromosome"/>
</dbReference>
<evidence type="ECO:0000313" key="2">
    <source>
        <dbReference type="EMBL" id="BBO24228.1"/>
    </source>
</evidence>
<evidence type="ECO:0000313" key="3">
    <source>
        <dbReference type="Proteomes" id="UP000662873"/>
    </source>
</evidence>
<accession>A0A809RC58</accession>
<protein>
    <submittedName>
        <fullName evidence="2">Uncharacterized protein</fullName>
    </submittedName>
</protein>
<dbReference type="KEGG" id="npy:NPRO_18230"/>
<organism evidence="2 3">
    <name type="scientific">Candidatus Nitrosymbiomonas proteolyticus</name>
    <dbReference type="NCBI Taxonomy" id="2608984"/>
    <lineage>
        <taxon>Bacteria</taxon>
        <taxon>Bacillati</taxon>
        <taxon>Armatimonadota</taxon>
        <taxon>Armatimonadota incertae sedis</taxon>
        <taxon>Candidatus Nitrosymbiomonas</taxon>
    </lineage>
</organism>
<feature type="compositionally biased region" description="Polar residues" evidence="1">
    <location>
        <begin position="36"/>
        <end position="47"/>
    </location>
</feature>
<reference evidence="2" key="1">
    <citation type="journal article" name="DNA Res.">
        <title>The physiological potential of anammox bacteria as revealed by their core genome structure.</title>
        <authorList>
            <person name="Okubo T."/>
            <person name="Toyoda A."/>
            <person name="Fukuhara K."/>
            <person name="Uchiyama I."/>
            <person name="Harigaya Y."/>
            <person name="Kuroiwa M."/>
            <person name="Suzuki T."/>
            <person name="Murakami Y."/>
            <person name="Suwa Y."/>
            <person name="Takami H."/>
        </authorList>
    </citation>
    <scope>NUCLEOTIDE SEQUENCE</scope>
    <source>
        <strain evidence="2">317325-2</strain>
    </source>
</reference>
<name>A0A809RC58_9BACT</name>
<sequence>MYSSPSNWHRNWRPAVLQRLRNLAECVEGEYADLTRAQTAPEESQAQKPPRRVYGTKSVSER</sequence>
<proteinExistence type="predicted"/>
<feature type="region of interest" description="Disordered" evidence="1">
    <location>
        <begin position="33"/>
        <end position="62"/>
    </location>
</feature>